<comment type="similarity">
    <text evidence="5">In the C-terminal section; belongs to the APS kinase family.</text>
</comment>
<dbReference type="Pfam" id="PF22594">
    <property type="entry name" value="GTP-eEF1A_C"/>
    <property type="match status" value="1"/>
</dbReference>
<dbReference type="InterPro" id="IPR059117">
    <property type="entry name" value="APS_kinase_dom"/>
</dbReference>
<dbReference type="NCBIfam" id="TIGR00455">
    <property type="entry name" value="apsK"/>
    <property type="match status" value="1"/>
</dbReference>
<evidence type="ECO:0000256" key="1">
    <source>
        <dbReference type="ARBA" id="ARBA00001823"/>
    </source>
</evidence>
<evidence type="ECO:0000313" key="24">
    <source>
        <dbReference type="EMBL" id="PXV84274.1"/>
    </source>
</evidence>
<evidence type="ECO:0000256" key="6">
    <source>
        <dbReference type="ARBA" id="ARBA00007008"/>
    </source>
</evidence>
<dbReference type="InterPro" id="IPR000795">
    <property type="entry name" value="T_Tr_GTP-bd_dom"/>
</dbReference>
<dbReference type="GO" id="GO:0016301">
    <property type="term" value="F:kinase activity"/>
    <property type="evidence" value="ECO:0007669"/>
    <property type="project" value="UniProtKB-KW"/>
</dbReference>
<reference evidence="24 25" key="1">
    <citation type="submission" date="2018-04" db="EMBL/GenBank/DDBJ databases">
        <title>Active sludge and wastewater microbial communities from Klosterneuburg, Austria.</title>
        <authorList>
            <person name="Wagner M."/>
        </authorList>
    </citation>
    <scope>NUCLEOTIDE SEQUENCE [LARGE SCALE GENOMIC DNA]</scope>
    <source>
        <strain evidence="24 25">Nm 57</strain>
    </source>
</reference>
<dbReference type="CDD" id="cd04095">
    <property type="entry name" value="CysN_NoDQ_III"/>
    <property type="match status" value="1"/>
</dbReference>
<comment type="catalytic activity">
    <reaction evidence="19">
        <text>sulfate + ATP + H(+) = adenosine 5'-phosphosulfate + diphosphate</text>
        <dbReference type="Rhea" id="RHEA:18133"/>
        <dbReference type="ChEBI" id="CHEBI:15378"/>
        <dbReference type="ChEBI" id="CHEBI:16189"/>
        <dbReference type="ChEBI" id="CHEBI:30616"/>
        <dbReference type="ChEBI" id="CHEBI:33019"/>
        <dbReference type="ChEBI" id="CHEBI:58243"/>
        <dbReference type="EC" id="2.7.7.4"/>
    </reaction>
</comment>
<dbReference type="EMBL" id="QICQ01000001">
    <property type="protein sequence ID" value="PXV84274.1"/>
    <property type="molecule type" value="Genomic_DNA"/>
</dbReference>
<keyword evidence="15" id="KW-0511">Multifunctional enzyme</keyword>
<proteinExistence type="inferred from homology"/>
<dbReference type="SUPFAM" id="SSF50447">
    <property type="entry name" value="Translation proteins"/>
    <property type="match status" value="1"/>
</dbReference>
<feature type="binding site" evidence="20">
    <location>
        <begin position="442"/>
        <end position="449"/>
    </location>
    <ligand>
        <name>ATP</name>
        <dbReference type="ChEBI" id="CHEBI:30616"/>
    </ligand>
</feature>
<comment type="function">
    <text evidence="2">APS kinase catalyzes the synthesis of activated sulfate.</text>
</comment>
<feature type="active site" description="Phosphoserine intermediate" evidence="20">
    <location>
        <position position="516"/>
    </location>
</feature>
<keyword evidence="12 20" id="KW-0418">Kinase</keyword>
<dbReference type="InterPro" id="IPR044139">
    <property type="entry name" value="CysN_NoDQ_III"/>
</dbReference>
<sequence>MHQEETLTTKPLITSTQSDRLHVLICVDKSSGKRALFDFLLSTLSKAADHQPAQDNNFNFKHKSGAVDSETWSIFSTTGREFSITIATAPERNNREIHAALFKANVAIILIDAACGIQTQAKWYAYLASSFKIRHLILGVNKMDQVDFDPHIFHGIEQDFHDLCSHLDFASTAIIPTVSLQGNNVLNPSVHTPWYDGLSLIDYLTTIETARITDNRFIFLVQENNPANIRSDRCNGMIANGQITIGDVVRIAASGEIAQVKNIRTLNSDVFEARTNEVITLALDKEVKISCNDVISAAHSPLETTDQFTAVVIWTHAEPGLVSRNYQLILANQQADASITTIKYRLDINTGAHEACQQLKQNDITVCNLALNHPVAFDTYTTLPVLGNFVLVDQYSHATIATGLIMHNLRRAQNVHRQALSICREDRERLNGHKGKVIWLTGLSGSGKSTIANALEKELHSQGKRTYILDGDNMRHGLNKDLGFTNADRVENIRRVAEVAKLMMDAGLIVITAFISPFRAEREMARQLIGKENFVEVYISTPLEVCEQRDPKGLYKKARSGQLPNMTGINSPYEPPEHPSLVINGTNQNISAILRPLLQLVSSLQ</sequence>
<feature type="domain" description="APS kinase" evidence="22">
    <location>
        <begin position="434"/>
        <end position="584"/>
    </location>
</feature>
<comment type="similarity">
    <text evidence="7">In the N-terminal section; belongs to the TRAFAC class translation factor GTPase superfamily. Classic translation factor GTPase family. CysN/NodQ subfamily.</text>
</comment>
<evidence type="ECO:0000259" key="21">
    <source>
        <dbReference type="Pfam" id="PF00009"/>
    </source>
</evidence>
<feature type="domain" description="Tr-type G" evidence="21">
    <location>
        <begin position="25"/>
        <end position="186"/>
    </location>
</feature>
<evidence type="ECO:0000256" key="10">
    <source>
        <dbReference type="ARBA" id="ARBA00022679"/>
    </source>
</evidence>
<dbReference type="SUPFAM" id="SSF52540">
    <property type="entry name" value="P-loop containing nucleoside triphosphate hydrolases"/>
    <property type="match status" value="2"/>
</dbReference>
<comment type="similarity">
    <text evidence="6 20">Belongs to the APS kinase family.</text>
</comment>
<dbReference type="Gene3D" id="2.40.30.10">
    <property type="entry name" value="Translation factors"/>
    <property type="match status" value="2"/>
</dbReference>
<organism evidence="24 25">
    <name type="scientific">Nitrosomonas eutropha</name>
    <dbReference type="NCBI Taxonomy" id="916"/>
    <lineage>
        <taxon>Bacteria</taxon>
        <taxon>Pseudomonadati</taxon>
        <taxon>Pseudomonadota</taxon>
        <taxon>Betaproteobacteria</taxon>
        <taxon>Nitrosomonadales</taxon>
        <taxon>Nitrosomonadaceae</taxon>
        <taxon>Nitrosomonas</taxon>
    </lineage>
</organism>
<evidence type="ECO:0000256" key="9">
    <source>
        <dbReference type="ARBA" id="ARBA00018163"/>
    </source>
</evidence>
<evidence type="ECO:0000256" key="18">
    <source>
        <dbReference type="ARBA" id="ARBA00031464"/>
    </source>
</evidence>
<dbReference type="Gene3D" id="3.40.50.300">
    <property type="entry name" value="P-loop containing nucleotide triphosphate hydrolases"/>
    <property type="match status" value="2"/>
</dbReference>
<dbReference type="PANTHER" id="PTHR11055:SF63">
    <property type="entry name" value="ADENYLYL-SULFATE KINASE 1, CHLOROPLASTIC"/>
    <property type="match status" value="1"/>
</dbReference>
<comment type="catalytic activity">
    <reaction evidence="1 20">
        <text>adenosine 5'-phosphosulfate + ATP = 3'-phosphoadenylyl sulfate + ADP + H(+)</text>
        <dbReference type="Rhea" id="RHEA:24152"/>
        <dbReference type="ChEBI" id="CHEBI:15378"/>
        <dbReference type="ChEBI" id="CHEBI:30616"/>
        <dbReference type="ChEBI" id="CHEBI:58243"/>
        <dbReference type="ChEBI" id="CHEBI:58339"/>
        <dbReference type="ChEBI" id="CHEBI:456216"/>
        <dbReference type="EC" id="2.7.1.25"/>
    </reaction>
</comment>
<name>A0ABX5MCG0_9PROT</name>
<evidence type="ECO:0000313" key="25">
    <source>
        <dbReference type="Proteomes" id="UP000247780"/>
    </source>
</evidence>
<dbReference type="SUPFAM" id="SSF50465">
    <property type="entry name" value="EF-Tu/eEF-1alpha/eIF2-gamma C-terminal domain"/>
    <property type="match status" value="1"/>
</dbReference>
<protein>
    <recommendedName>
        <fullName evidence="9 20">Adenylyl-sulfate kinase</fullName>
        <ecNumber evidence="8 20">2.7.1.25</ecNumber>
    </recommendedName>
    <alternativeName>
        <fullName evidence="17 20">APS kinase</fullName>
    </alternativeName>
    <alternativeName>
        <fullName evidence="18 20">ATP adenosine-5'-phosphosulfate 3'-phosphotransferase</fullName>
    </alternativeName>
    <alternativeName>
        <fullName evidence="16 20">Adenosine-5'-phosphosulfate kinase</fullName>
    </alternativeName>
</protein>
<dbReference type="InterPro" id="IPR054696">
    <property type="entry name" value="GTP-eEF1A_C"/>
</dbReference>
<evidence type="ECO:0000256" key="16">
    <source>
        <dbReference type="ARBA" id="ARBA00029724"/>
    </source>
</evidence>
<evidence type="ECO:0000256" key="19">
    <source>
        <dbReference type="ARBA" id="ARBA00049370"/>
    </source>
</evidence>
<keyword evidence="13 20" id="KW-0067">ATP-binding</keyword>
<evidence type="ECO:0000256" key="13">
    <source>
        <dbReference type="ARBA" id="ARBA00022840"/>
    </source>
</evidence>
<evidence type="ECO:0000259" key="22">
    <source>
        <dbReference type="Pfam" id="PF01583"/>
    </source>
</evidence>
<evidence type="ECO:0000256" key="14">
    <source>
        <dbReference type="ARBA" id="ARBA00023134"/>
    </source>
</evidence>
<dbReference type="InterPro" id="IPR027417">
    <property type="entry name" value="P-loop_NTPase"/>
</dbReference>
<dbReference type="InterPro" id="IPR009001">
    <property type="entry name" value="Transl_elong_EF1A/Init_IF2_C"/>
</dbReference>
<comment type="function">
    <text evidence="3 20">Catalyzes the synthesis of activated sulfate.</text>
</comment>
<comment type="caution">
    <text evidence="24">The sequence shown here is derived from an EMBL/GenBank/DDBJ whole genome shotgun (WGS) entry which is preliminary data.</text>
</comment>
<evidence type="ECO:0000256" key="5">
    <source>
        <dbReference type="ARBA" id="ARBA00005438"/>
    </source>
</evidence>
<evidence type="ECO:0000256" key="11">
    <source>
        <dbReference type="ARBA" id="ARBA00022741"/>
    </source>
</evidence>
<dbReference type="CDD" id="cd02027">
    <property type="entry name" value="APSK"/>
    <property type="match status" value="1"/>
</dbReference>
<evidence type="ECO:0000256" key="17">
    <source>
        <dbReference type="ARBA" id="ARBA00031393"/>
    </source>
</evidence>
<feature type="domain" description="GTP-eEF1A C-terminal" evidence="23">
    <location>
        <begin position="307"/>
        <end position="405"/>
    </location>
</feature>
<keyword evidence="10 20" id="KW-0808">Transferase</keyword>
<evidence type="ECO:0000256" key="3">
    <source>
        <dbReference type="ARBA" id="ARBA00002632"/>
    </source>
</evidence>
<dbReference type="InterPro" id="IPR002891">
    <property type="entry name" value="APS"/>
</dbReference>
<dbReference type="InterPro" id="IPR009000">
    <property type="entry name" value="Transl_B-barrel_sf"/>
</dbReference>
<evidence type="ECO:0000259" key="23">
    <source>
        <dbReference type="Pfam" id="PF22594"/>
    </source>
</evidence>
<evidence type="ECO:0000256" key="7">
    <source>
        <dbReference type="ARBA" id="ARBA00007237"/>
    </source>
</evidence>
<dbReference type="Proteomes" id="UP000247780">
    <property type="component" value="Unassembled WGS sequence"/>
</dbReference>
<keyword evidence="25" id="KW-1185">Reference proteome</keyword>
<accession>A0ABX5MCG0</accession>
<dbReference type="HAMAP" id="MF_00065">
    <property type="entry name" value="Adenylyl_sulf_kinase"/>
    <property type="match status" value="1"/>
</dbReference>
<evidence type="ECO:0000256" key="2">
    <source>
        <dbReference type="ARBA" id="ARBA00002357"/>
    </source>
</evidence>
<dbReference type="Pfam" id="PF01583">
    <property type="entry name" value="APS_kinase"/>
    <property type="match status" value="1"/>
</dbReference>
<gene>
    <name evidence="20" type="primary">cysC</name>
    <name evidence="24" type="ORF">C8R14_101161</name>
</gene>
<keyword evidence="14" id="KW-0342">GTP-binding</keyword>
<keyword evidence="11 20" id="KW-0547">Nucleotide-binding</keyword>
<dbReference type="NCBIfam" id="NF003013">
    <property type="entry name" value="PRK03846.1"/>
    <property type="match status" value="1"/>
</dbReference>
<evidence type="ECO:0000256" key="4">
    <source>
        <dbReference type="ARBA" id="ARBA00004806"/>
    </source>
</evidence>
<comment type="pathway">
    <text evidence="4 20">Sulfur metabolism; hydrogen sulfide biosynthesis; sulfite from sulfate: step 2/3.</text>
</comment>
<keyword evidence="20" id="KW-0597">Phosphoprotein</keyword>
<evidence type="ECO:0000256" key="12">
    <source>
        <dbReference type="ARBA" id="ARBA00022777"/>
    </source>
</evidence>
<dbReference type="EC" id="2.7.1.25" evidence="8 20"/>
<evidence type="ECO:0000256" key="20">
    <source>
        <dbReference type="HAMAP-Rule" id="MF_00065"/>
    </source>
</evidence>
<evidence type="ECO:0000256" key="8">
    <source>
        <dbReference type="ARBA" id="ARBA00012121"/>
    </source>
</evidence>
<dbReference type="Pfam" id="PF00009">
    <property type="entry name" value="GTP_EFTU"/>
    <property type="match status" value="1"/>
</dbReference>
<dbReference type="RefSeq" id="WP_082211236.1">
    <property type="nucleotide sequence ID" value="NZ_QICQ01000001.1"/>
</dbReference>
<evidence type="ECO:0000256" key="15">
    <source>
        <dbReference type="ARBA" id="ARBA00023268"/>
    </source>
</evidence>
<dbReference type="PANTHER" id="PTHR11055">
    <property type="entry name" value="BIFUNCTIONAL 3'-PHOSPHOADENOSINE 5'-PHOSPHOSULFATE SYNTHASE"/>
    <property type="match status" value="1"/>
</dbReference>